<organism evidence="2 3">
    <name type="scientific">Actinomyces johnsonii F0510</name>
    <dbReference type="NCBI Taxonomy" id="1227262"/>
    <lineage>
        <taxon>Bacteria</taxon>
        <taxon>Bacillati</taxon>
        <taxon>Actinomycetota</taxon>
        <taxon>Actinomycetes</taxon>
        <taxon>Actinomycetales</taxon>
        <taxon>Actinomycetaceae</taxon>
        <taxon>Actinomyces</taxon>
    </lineage>
</organism>
<proteinExistence type="predicted"/>
<sequence length="50" mass="5692">MIPAVVMSTGEENFILTKEAVPRDWRRDWDRGPRPGRWRKVPLLSEGGGA</sequence>
<dbReference type="EMBL" id="AWSD01000106">
    <property type="protein sequence ID" value="ERH20534.1"/>
    <property type="molecule type" value="Genomic_DNA"/>
</dbReference>
<evidence type="ECO:0000256" key="1">
    <source>
        <dbReference type="SAM" id="MobiDB-lite"/>
    </source>
</evidence>
<dbReference type="HOGENOM" id="CLU_3113649_0_0_11"/>
<gene>
    <name evidence="2" type="ORF">HMPREF1549_01144</name>
</gene>
<dbReference type="Proteomes" id="UP000016498">
    <property type="component" value="Unassembled WGS sequence"/>
</dbReference>
<evidence type="ECO:0000313" key="3">
    <source>
        <dbReference type="Proteomes" id="UP000016498"/>
    </source>
</evidence>
<dbReference type="AlphaFoldDB" id="U1QF33"/>
<feature type="region of interest" description="Disordered" evidence="1">
    <location>
        <begin position="27"/>
        <end position="50"/>
    </location>
</feature>
<comment type="caution">
    <text evidence="2">The sequence shown here is derived from an EMBL/GenBank/DDBJ whole genome shotgun (WGS) entry which is preliminary data.</text>
</comment>
<evidence type="ECO:0000313" key="2">
    <source>
        <dbReference type="EMBL" id="ERH20534.1"/>
    </source>
</evidence>
<name>U1QF33_9ACTO</name>
<accession>U1QF33</accession>
<reference evidence="2 3" key="1">
    <citation type="submission" date="2013-06" db="EMBL/GenBank/DDBJ databases">
        <authorList>
            <person name="Weinstock G."/>
            <person name="Sodergren E."/>
            <person name="Lobos E.A."/>
            <person name="Fulton L."/>
            <person name="Fulton R."/>
            <person name="Courtney L."/>
            <person name="Fronick C."/>
            <person name="O'Laughlin M."/>
            <person name="Godfrey J."/>
            <person name="Wilson R.M."/>
            <person name="Miner T."/>
            <person name="Farmer C."/>
            <person name="Delehaunty K."/>
            <person name="Cordes M."/>
            <person name="Minx P."/>
            <person name="Tomlinson C."/>
            <person name="Chen J."/>
            <person name="Wollam A."/>
            <person name="Pepin K.H."/>
            <person name="Bhonagiri V."/>
            <person name="Zhang X."/>
            <person name="Warren W."/>
            <person name="Mitreva M."/>
            <person name="Mardis E.R."/>
            <person name="Wilson R.K."/>
        </authorList>
    </citation>
    <scope>NUCLEOTIDE SEQUENCE [LARGE SCALE GENOMIC DNA]</scope>
    <source>
        <strain evidence="2 3">F0510</strain>
    </source>
</reference>
<protein>
    <submittedName>
        <fullName evidence="2">Uncharacterized protein</fullName>
    </submittedName>
</protein>